<reference evidence="2 3" key="1">
    <citation type="submission" date="2024-01" db="EMBL/GenBank/DDBJ databases">
        <title>Genome assemblies of Stephania.</title>
        <authorList>
            <person name="Yang L."/>
        </authorList>
    </citation>
    <scope>NUCLEOTIDE SEQUENCE [LARGE SCALE GENOMIC DNA]</scope>
    <source>
        <strain evidence="2">YNDBR</strain>
        <tissue evidence="2">Leaf</tissue>
    </source>
</reference>
<gene>
    <name evidence="2" type="ORF">Syun_023467</name>
</gene>
<keyword evidence="1" id="KW-1133">Transmembrane helix</keyword>
<protein>
    <submittedName>
        <fullName evidence="2">Uncharacterized protein</fullName>
    </submittedName>
</protein>
<comment type="caution">
    <text evidence="2">The sequence shown here is derived from an EMBL/GenBank/DDBJ whole genome shotgun (WGS) entry which is preliminary data.</text>
</comment>
<dbReference type="Proteomes" id="UP001420932">
    <property type="component" value="Unassembled WGS sequence"/>
</dbReference>
<keyword evidence="3" id="KW-1185">Reference proteome</keyword>
<keyword evidence="1" id="KW-0812">Transmembrane</keyword>
<feature type="transmembrane region" description="Helical" evidence="1">
    <location>
        <begin position="89"/>
        <end position="111"/>
    </location>
</feature>
<evidence type="ECO:0000256" key="1">
    <source>
        <dbReference type="SAM" id="Phobius"/>
    </source>
</evidence>
<sequence>MLSVVHPVNEEPRNKSLMEVKQSARLNSWRKNTRNGVFTCSDLMPDSLPRNTRCAVGRIADKGLIPHFVFHFDQHLNQLLDHHFLHSLILYNSLFPLLSLLVLFLSTLIFLNLEKTYEVWNVSWSGRKPVVVRGVAVGGTAVGETIGGSRGSGKHQLAQREALTSWHIWWKAKAAVGAKMGGGDGLEMREMND</sequence>
<evidence type="ECO:0000313" key="3">
    <source>
        <dbReference type="Proteomes" id="UP001420932"/>
    </source>
</evidence>
<keyword evidence="1" id="KW-0472">Membrane</keyword>
<accession>A0AAP0F9V8</accession>
<dbReference type="AlphaFoldDB" id="A0AAP0F9V8"/>
<dbReference type="EMBL" id="JBBNAF010000010">
    <property type="protein sequence ID" value="KAK9107456.1"/>
    <property type="molecule type" value="Genomic_DNA"/>
</dbReference>
<evidence type="ECO:0000313" key="2">
    <source>
        <dbReference type="EMBL" id="KAK9107456.1"/>
    </source>
</evidence>
<name>A0AAP0F9V8_9MAGN</name>
<organism evidence="2 3">
    <name type="scientific">Stephania yunnanensis</name>
    <dbReference type="NCBI Taxonomy" id="152371"/>
    <lineage>
        <taxon>Eukaryota</taxon>
        <taxon>Viridiplantae</taxon>
        <taxon>Streptophyta</taxon>
        <taxon>Embryophyta</taxon>
        <taxon>Tracheophyta</taxon>
        <taxon>Spermatophyta</taxon>
        <taxon>Magnoliopsida</taxon>
        <taxon>Ranunculales</taxon>
        <taxon>Menispermaceae</taxon>
        <taxon>Menispermoideae</taxon>
        <taxon>Cissampelideae</taxon>
        <taxon>Stephania</taxon>
    </lineage>
</organism>
<proteinExistence type="predicted"/>